<dbReference type="EMBL" id="WBKA01000005">
    <property type="protein sequence ID" value="KAB1631755.1"/>
    <property type="molecule type" value="Genomic_DNA"/>
</dbReference>
<dbReference type="Proteomes" id="UP000481339">
    <property type="component" value="Unassembled WGS sequence"/>
</dbReference>
<accession>A0A7C8FK25</accession>
<feature type="transmembrane region" description="Helical" evidence="1">
    <location>
        <begin position="24"/>
        <end position="46"/>
    </location>
</feature>
<organism evidence="2 3">
    <name type="scientific">Pseudoclavibacter caeni</name>
    <dbReference type="NCBI Taxonomy" id="908846"/>
    <lineage>
        <taxon>Bacteria</taxon>
        <taxon>Bacillati</taxon>
        <taxon>Actinomycetota</taxon>
        <taxon>Actinomycetes</taxon>
        <taxon>Micrococcales</taxon>
        <taxon>Microbacteriaceae</taxon>
        <taxon>Pseudoclavibacter</taxon>
    </lineage>
</organism>
<reference evidence="2 3" key="1">
    <citation type="submission" date="2019-09" db="EMBL/GenBank/DDBJ databases">
        <title>Phylogeny of genus Pseudoclavibacter and closely related genus.</title>
        <authorList>
            <person name="Li Y."/>
        </authorList>
    </citation>
    <scope>NUCLEOTIDE SEQUENCE [LARGE SCALE GENOMIC DNA]</scope>
    <source>
        <strain evidence="2 3">JCM 16921</strain>
    </source>
</reference>
<evidence type="ECO:0000313" key="3">
    <source>
        <dbReference type="Proteomes" id="UP000481339"/>
    </source>
</evidence>
<dbReference type="OrthoDB" id="4744302at2"/>
<protein>
    <submittedName>
        <fullName evidence="2">DUF4190 domain-containing protein</fullName>
    </submittedName>
</protein>
<keyword evidence="1" id="KW-1133">Transmembrane helix</keyword>
<gene>
    <name evidence="2" type="ORF">F8O02_07400</name>
</gene>
<evidence type="ECO:0000256" key="1">
    <source>
        <dbReference type="SAM" id="Phobius"/>
    </source>
</evidence>
<feature type="transmembrane region" description="Helical" evidence="1">
    <location>
        <begin position="81"/>
        <end position="101"/>
    </location>
</feature>
<proteinExistence type="predicted"/>
<name>A0A7C8FK25_9MICO</name>
<comment type="caution">
    <text evidence="2">The sequence shown here is derived from an EMBL/GenBank/DDBJ whole genome shotgun (WGS) entry which is preliminary data.</text>
</comment>
<dbReference type="RefSeq" id="WP_158036608.1">
    <property type="nucleotide sequence ID" value="NZ_BAAAZV010000011.1"/>
</dbReference>
<sequence>MTTPTTPQPSGPTHISQSSQKPGVSAWAVVSLSIGIVSLLLCWVPILNNLVIVLAIIGVIFSIIGIVGTKAGRRSGRGMAIAGLVLGIIAVVGVLGTQAMYGAALDNASKSLDSAAASASDSLDRMSGDATDDLLGKEITVDLGQFSATKDQYGLTETTLPVHVVNLASEPHTYSVQIEAVDASGNRVTDDTLMVNNLGAGQAQDLTAFEYQTDDKIEALKTATFKVTSISQM</sequence>
<keyword evidence="1" id="KW-0812">Transmembrane</keyword>
<keyword evidence="1" id="KW-0472">Membrane</keyword>
<evidence type="ECO:0000313" key="2">
    <source>
        <dbReference type="EMBL" id="KAB1631755.1"/>
    </source>
</evidence>
<feature type="transmembrane region" description="Helical" evidence="1">
    <location>
        <begin position="52"/>
        <end position="69"/>
    </location>
</feature>
<keyword evidence="3" id="KW-1185">Reference proteome</keyword>
<dbReference type="AlphaFoldDB" id="A0A7C8FK25"/>